<accession>T1CYW3</accession>
<evidence type="ECO:0000313" key="2">
    <source>
        <dbReference type="Proteomes" id="UP000018143"/>
    </source>
</evidence>
<keyword evidence="2" id="KW-1185">Reference proteome</keyword>
<proteinExistence type="predicted"/>
<reference evidence="1 2" key="1">
    <citation type="journal article" date="2013" name="Genome Announc.">
        <title>Draft Genome Sequence of Helicobacter fennelliae Strain MRY12-0050, Isolated from a Bacteremia Patient.</title>
        <authorList>
            <person name="Rimbara E."/>
            <person name="Matsui M."/>
            <person name="Mori S."/>
            <person name="Suzuki S."/>
            <person name="Suzuki M."/>
            <person name="Kim H."/>
            <person name="Sekizuka T."/>
            <person name="Kuroda M."/>
            <person name="Shibayama K."/>
        </authorList>
    </citation>
    <scope>NUCLEOTIDE SEQUENCE [LARGE SCALE GENOMIC DNA]</scope>
    <source>
        <strain evidence="1 2">MRY12-0050</strain>
    </source>
</reference>
<name>T1CYW3_9HELI</name>
<evidence type="ECO:0000313" key="1">
    <source>
        <dbReference type="EMBL" id="GAD18146.1"/>
    </source>
</evidence>
<dbReference type="Proteomes" id="UP000018143">
    <property type="component" value="Unassembled WGS sequence"/>
</dbReference>
<gene>
    <name evidence="1" type="ORF">HFN_1744</name>
</gene>
<comment type="caution">
    <text evidence="1">The sequence shown here is derived from an EMBL/GenBank/DDBJ whole genome shotgun (WGS) entry which is preliminary data.</text>
</comment>
<organism evidence="1 2">
    <name type="scientific">Helicobacter fennelliae MRY12-0050</name>
    <dbReference type="NCBI Taxonomy" id="1325130"/>
    <lineage>
        <taxon>Bacteria</taxon>
        <taxon>Pseudomonadati</taxon>
        <taxon>Campylobacterota</taxon>
        <taxon>Epsilonproteobacteria</taxon>
        <taxon>Campylobacterales</taxon>
        <taxon>Helicobacteraceae</taxon>
        <taxon>Helicobacter</taxon>
    </lineage>
</organism>
<dbReference type="EMBL" id="BASD01000004">
    <property type="protein sequence ID" value="GAD18146.1"/>
    <property type="molecule type" value="Genomic_DNA"/>
</dbReference>
<dbReference type="AlphaFoldDB" id="T1CYW3"/>
<sequence>MTKFVLLVVSLFLLSVLESRFSLFASFCRLLCLTHCEAL</sequence>
<dbReference type="STRING" id="1325130.HFN_1744"/>
<protein>
    <submittedName>
        <fullName evidence="1">Uncharacterized protein</fullName>
    </submittedName>
</protein>